<feature type="chain" id="PRO_5046612460" description="Glycosyl-hydrolase family 116 catalytic region domain-containing protein" evidence="1">
    <location>
        <begin position="22"/>
        <end position="896"/>
    </location>
</feature>
<feature type="signal peptide" evidence="1">
    <location>
        <begin position="1"/>
        <end position="21"/>
    </location>
</feature>
<keyword evidence="1" id="KW-0732">Signal</keyword>
<evidence type="ECO:0000313" key="4">
    <source>
        <dbReference type="EMBL" id="BDD01897.1"/>
    </source>
</evidence>
<evidence type="ECO:0000256" key="1">
    <source>
        <dbReference type="SAM" id="SignalP"/>
    </source>
</evidence>
<keyword evidence="5" id="KW-1185">Reference proteome</keyword>
<dbReference type="InterPro" id="IPR052566">
    <property type="entry name" value="Non-lysos_glucosylceramidase"/>
</dbReference>
<dbReference type="EMBL" id="AP025296">
    <property type="protein sequence ID" value="BDD01897.1"/>
    <property type="molecule type" value="Genomic_DNA"/>
</dbReference>
<dbReference type="InterPro" id="IPR012341">
    <property type="entry name" value="6hp_glycosidase-like_sf"/>
</dbReference>
<organism evidence="4 5">
    <name type="scientific">Persicobacter psychrovividus</name>
    <dbReference type="NCBI Taxonomy" id="387638"/>
    <lineage>
        <taxon>Bacteria</taxon>
        <taxon>Pseudomonadati</taxon>
        <taxon>Bacteroidota</taxon>
        <taxon>Cytophagia</taxon>
        <taxon>Cytophagales</taxon>
        <taxon>Persicobacteraceae</taxon>
        <taxon>Persicobacter</taxon>
    </lineage>
</organism>
<dbReference type="InterPro" id="IPR008928">
    <property type="entry name" value="6-hairpin_glycosidase_sf"/>
</dbReference>
<geneLocation type="plasmid" evidence="4 5">
    <name>pPP4</name>
</geneLocation>
<gene>
    <name evidence="4" type="ORF">PEPS_41770</name>
</gene>
<evidence type="ECO:0000313" key="5">
    <source>
        <dbReference type="Proteomes" id="UP001354989"/>
    </source>
</evidence>
<name>A0ABM7VLL4_9BACT</name>
<dbReference type="Pfam" id="PF12215">
    <property type="entry name" value="Glyco_hydr_116N"/>
    <property type="match status" value="1"/>
</dbReference>
<dbReference type="PANTHER" id="PTHR12654">
    <property type="entry name" value="BILE ACID BETA-GLUCOSIDASE-RELATED"/>
    <property type="match status" value="1"/>
</dbReference>
<dbReference type="PANTHER" id="PTHR12654:SF0">
    <property type="entry name" value="NON-LYSOSOMAL GLUCOSYLCERAMIDASE"/>
    <property type="match status" value="1"/>
</dbReference>
<protein>
    <recommendedName>
        <fullName evidence="6">Glycosyl-hydrolase family 116 catalytic region domain-containing protein</fullName>
    </recommendedName>
</protein>
<dbReference type="SUPFAM" id="SSF48208">
    <property type="entry name" value="Six-hairpin glycosidases"/>
    <property type="match status" value="1"/>
</dbReference>
<dbReference type="Pfam" id="PF04685">
    <property type="entry name" value="DUF608"/>
    <property type="match status" value="1"/>
</dbReference>
<dbReference type="RefSeq" id="WP_338399099.1">
    <property type="nucleotide sequence ID" value="NZ_AP025296.1"/>
</dbReference>
<dbReference type="InterPro" id="IPR006775">
    <property type="entry name" value="GH116_catalytic"/>
</dbReference>
<dbReference type="Proteomes" id="UP001354989">
    <property type="component" value="Plasmid pPP4"/>
</dbReference>
<feature type="domain" description="Glycosyl-hydrolase family 116 catalytic region" evidence="2">
    <location>
        <begin position="438"/>
        <end position="776"/>
    </location>
</feature>
<accession>A0ABM7VLL4</accession>
<evidence type="ECO:0008006" key="6">
    <source>
        <dbReference type="Google" id="ProtNLM"/>
    </source>
</evidence>
<keyword evidence="4" id="KW-0614">Plasmid</keyword>
<reference evidence="4 5" key="1">
    <citation type="submission" date="2021-12" db="EMBL/GenBank/DDBJ databases">
        <title>Genome sequencing of bacteria with rrn-lacking chromosome and rrn-plasmid.</title>
        <authorList>
            <person name="Anda M."/>
            <person name="Iwasaki W."/>
        </authorList>
    </citation>
    <scope>NUCLEOTIDE SEQUENCE [LARGE SCALE GENOMIC DNA]</scope>
    <source>
        <strain evidence="4 5">NBRC 101262</strain>
        <plasmid evidence="4 5">pPP4</plasmid>
    </source>
</reference>
<dbReference type="Gene3D" id="1.50.10.10">
    <property type="match status" value="1"/>
</dbReference>
<evidence type="ECO:0000259" key="3">
    <source>
        <dbReference type="Pfam" id="PF12215"/>
    </source>
</evidence>
<proteinExistence type="predicted"/>
<feature type="domain" description="Glycosyl-hydrolase family 116 N-terminal" evidence="3">
    <location>
        <begin position="42"/>
        <end position="394"/>
    </location>
</feature>
<sequence length="896" mass="101830">MNKLKYFFYGFLLLFHFKSIAQQGPKPALEEHYSIEARSKSGIALGGLGTGSVELRKDGKFYNWTIFNNYPMGAGPLLDLPTKPNAGDENAHLFFVVKYQLKGKQPVIKLLQINNDNSYGGLLNEAPEYYFPWLSSVEQISYSGRFPFVNMKFSDKNMPFDVFLEAYSPFVPHDPDASAIPGAYFDFKIVSKVAEPVEVCIIGTLRNLVGYDIPNKTLNSTIKTTDDYKYFVHSAGNLPENHDTQGNMALGAIGGDEVSYYLGWAHRHPYYERLLENNQLGNIDDSKNRLFTNKKGKQIAWANQYDNNQLFKSAIGITKTIKSDAPANASFFLNWYFPNAYGWVHEKKPKGDNGLLNAPKGYVLPVKKTKIVGNYYANNFSGIDELAAYMVKEKAILHKKSDDFIAHLYSSSMEQYMLDQVNAQLNTFVTSSIFDQKGRFAIREGLTNNQSWGPFATSDVSLYGAVPILNLFPDLHHNMVKAHRDNQTPEGEINHGLGADLDFNQNGTFGVFERVDLAPNFIQLTMRDYLFTKDEAFLKEMWPALVKAAEYVLREKDLTGDQVPDMHGIMCSYDNFPMHGLSAYIATQWVTAMEMMTIGAKDMGDKKRQRKYGRIAENTIELIEEHLWNGSYYRLSNDYLGKKGKDEGCLTDQLFGQWVALEAGLERQYPKAHVASALKTILDYSYIENNYLRNCTWPEHLDFFPMANTNLWVDQANTPWTGVELAFASFLIREGMVEEGKAVVKSVDDRYRTSGLYWDHQEFGGHYYRPMSAWAIINAMSGYQLVKNRYTFRPVLEEENFCYFFSANSGTGHFLKQGTAIKLSCLTRQLYLEQLKFPVSLTQGEGLLNISLDGLPVDDYKVRSKNDMWQITFTAPLNLKEGQELQINYGTLSANQ</sequence>
<dbReference type="InterPro" id="IPR024462">
    <property type="entry name" value="GH116_N"/>
</dbReference>
<evidence type="ECO:0000259" key="2">
    <source>
        <dbReference type="Pfam" id="PF04685"/>
    </source>
</evidence>